<evidence type="ECO:0000313" key="2">
    <source>
        <dbReference type="EMBL" id="GGE01300.1"/>
    </source>
</evidence>
<name>A0A917E4Y3_9SPHN</name>
<accession>A0A917E4Y3</accession>
<keyword evidence="1" id="KW-0812">Transmembrane</keyword>
<feature type="transmembrane region" description="Helical" evidence="1">
    <location>
        <begin position="49"/>
        <end position="70"/>
    </location>
</feature>
<keyword evidence="1" id="KW-1133">Transmembrane helix</keyword>
<gene>
    <name evidence="2" type="ORF">GCM10011529_04550</name>
</gene>
<feature type="transmembrane region" description="Helical" evidence="1">
    <location>
        <begin position="16"/>
        <end position="37"/>
    </location>
</feature>
<proteinExistence type="predicted"/>
<evidence type="ECO:0000256" key="1">
    <source>
        <dbReference type="SAM" id="Phobius"/>
    </source>
</evidence>
<evidence type="ECO:0000313" key="3">
    <source>
        <dbReference type="Proteomes" id="UP000635071"/>
    </source>
</evidence>
<sequence>MAFEGLMDDLKEFCGYLLGVAFCLMAIALCAAAWVGLEDQFGWRLALGGVALSLLIRINFPLIVGLYLYASNVWGWGMPESITFALPGFLLFMPSIAVEVFGTLVSVAARR</sequence>
<organism evidence="2 3">
    <name type="scientific">Sandarakinorhabdus glacialis</name>
    <dbReference type="NCBI Taxonomy" id="1614636"/>
    <lineage>
        <taxon>Bacteria</taxon>
        <taxon>Pseudomonadati</taxon>
        <taxon>Pseudomonadota</taxon>
        <taxon>Alphaproteobacteria</taxon>
        <taxon>Sphingomonadales</taxon>
        <taxon>Sphingosinicellaceae</taxon>
        <taxon>Sandarakinorhabdus</taxon>
    </lineage>
</organism>
<protein>
    <submittedName>
        <fullName evidence="2">Uncharacterized protein</fullName>
    </submittedName>
</protein>
<dbReference type="AlphaFoldDB" id="A0A917E4Y3"/>
<reference evidence="2" key="1">
    <citation type="journal article" date="2014" name="Int. J. Syst. Evol. Microbiol.">
        <title>Complete genome sequence of Corynebacterium casei LMG S-19264T (=DSM 44701T), isolated from a smear-ripened cheese.</title>
        <authorList>
            <consortium name="US DOE Joint Genome Institute (JGI-PGF)"/>
            <person name="Walter F."/>
            <person name="Albersmeier A."/>
            <person name="Kalinowski J."/>
            <person name="Ruckert C."/>
        </authorList>
    </citation>
    <scope>NUCLEOTIDE SEQUENCE</scope>
    <source>
        <strain evidence="2">CGMCC 1.15519</strain>
    </source>
</reference>
<comment type="caution">
    <text evidence="2">The sequence shown here is derived from an EMBL/GenBank/DDBJ whole genome shotgun (WGS) entry which is preliminary data.</text>
</comment>
<dbReference type="EMBL" id="BMJM01000001">
    <property type="protein sequence ID" value="GGE01300.1"/>
    <property type="molecule type" value="Genomic_DNA"/>
</dbReference>
<reference evidence="2" key="2">
    <citation type="submission" date="2020-09" db="EMBL/GenBank/DDBJ databases">
        <authorList>
            <person name="Sun Q."/>
            <person name="Zhou Y."/>
        </authorList>
    </citation>
    <scope>NUCLEOTIDE SEQUENCE</scope>
    <source>
        <strain evidence="2">CGMCC 1.15519</strain>
    </source>
</reference>
<dbReference type="Proteomes" id="UP000635071">
    <property type="component" value="Unassembled WGS sequence"/>
</dbReference>
<feature type="transmembrane region" description="Helical" evidence="1">
    <location>
        <begin position="82"/>
        <end position="109"/>
    </location>
</feature>
<keyword evidence="3" id="KW-1185">Reference proteome</keyword>
<keyword evidence="1" id="KW-0472">Membrane</keyword>